<dbReference type="EMBL" id="CM055099">
    <property type="protein sequence ID" value="KAJ7547927.1"/>
    <property type="molecule type" value="Genomic_DNA"/>
</dbReference>
<dbReference type="Proteomes" id="UP001162992">
    <property type="component" value="Chromosome 8"/>
</dbReference>
<proteinExistence type="predicted"/>
<evidence type="ECO:0000313" key="2">
    <source>
        <dbReference type="Proteomes" id="UP001162992"/>
    </source>
</evidence>
<accession>A0ACC2D116</accession>
<evidence type="ECO:0000313" key="1">
    <source>
        <dbReference type="EMBL" id="KAJ7547927.1"/>
    </source>
</evidence>
<name>A0ACC2D116_DIPCM</name>
<keyword evidence="2" id="KW-1185">Reference proteome</keyword>
<comment type="caution">
    <text evidence="1">The sequence shown here is derived from an EMBL/GenBank/DDBJ whole genome shotgun (WGS) entry which is preliminary data.</text>
</comment>
<protein>
    <submittedName>
        <fullName evidence="1">Uncharacterized protein</fullName>
    </submittedName>
</protein>
<reference evidence="2" key="1">
    <citation type="journal article" date="2024" name="Proc. Natl. Acad. Sci. U.S.A.">
        <title>Extraordinary preservation of gene collinearity over three hundred million years revealed in homosporous lycophytes.</title>
        <authorList>
            <person name="Li C."/>
            <person name="Wickell D."/>
            <person name="Kuo L.Y."/>
            <person name="Chen X."/>
            <person name="Nie B."/>
            <person name="Liao X."/>
            <person name="Peng D."/>
            <person name="Ji J."/>
            <person name="Jenkins J."/>
            <person name="Williams M."/>
            <person name="Shu S."/>
            <person name="Plott C."/>
            <person name="Barry K."/>
            <person name="Rajasekar S."/>
            <person name="Grimwood J."/>
            <person name="Han X."/>
            <person name="Sun S."/>
            <person name="Hou Z."/>
            <person name="He W."/>
            <person name="Dai G."/>
            <person name="Sun C."/>
            <person name="Schmutz J."/>
            <person name="Leebens-Mack J.H."/>
            <person name="Li F.W."/>
            <person name="Wang L."/>
        </authorList>
    </citation>
    <scope>NUCLEOTIDE SEQUENCE [LARGE SCALE GENOMIC DNA]</scope>
    <source>
        <strain evidence="2">cv. PW_Plant_1</strain>
    </source>
</reference>
<organism evidence="1 2">
    <name type="scientific">Diphasiastrum complanatum</name>
    <name type="common">Issler's clubmoss</name>
    <name type="synonym">Lycopodium complanatum</name>
    <dbReference type="NCBI Taxonomy" id="34168"/>
    <lineage>
        <taxon>Eukaryota</taxon>
        <taxon>Viridiplantae</taxon>
        <taxon>Streptophyta</taxon>
        <taxon>Embryophyta</taxon>
        <taxon>Tracheophyta</taxon>
        <taxon>Lycopodiopsida</taxon>
        <taxon>Lycopodiales</taxon>
        <taxon>Lycopodiaceae</taxon>
        <taxon>Lycopodioideae</taxon>
        <taxon>Diphasiastrum</taxon>
    </lineage>
</organism>
<sequence>MTGSEINYKPLEDDNPSRTDAMETLTLGQAPQTYLSNSDYRSAISASLSVNDSHPLAPSKQGSPIQLLQEPLEIDEDPFEDNYPDHLIVEPSYASEEVFVSCSGEASSNGSASFVHNNSTLSRSPTTLRTEILSISVARPEKAQEASGTLVTAGSSFVTYLILTRTNMPEYCNTDFSVRRRFRDIVTLADRLAESYRGYFIPSRPEKSVVESQIMQKQEFVEQRRVAIEKYLRRLAAHPVIRKSEELRLFLQSEGKFPLSPSLDMASRMLDGAAKLPQQLFGDGTMSIAPQEVSQPAKSGRDLVRMFKELKHSVTIDWGGAKPLIVEEDKEFIEKKESVKNYERHLLNASQKAEALVKAQEEMSEVMGELGLAFIKLGKFESEQAISNVQRSHASNVKAFATASVKASRFSREANIQGVKQLDRFHEYLGLIQAAHSAFSDRSNALLTVQTLMSDIALMNTRVEKLTVASSKVFGGDKSRNWKIEELKETVKTTEKARDSAQTEYNKIKEHNRAELERFAFERHRDFFAMLKGFARTQVEYAEKKADLWTKLAEESSELAVHRHRAAN</sequence>
<gene>
    <name evidence="1" type="ORF">O6H91_08G110100</name>
</gene>